<sequence>MRPFWTEPPRRGASSMKGAHLFQPFPGATSGNCSSAMHCARAGPRIQPLQR</sequence>
<keyword evidence="3" id="KW-1185">Reference proteome</keyword>
<protein>
    <submittedName>
        <fullName evidence="2">Uncharacterized protein</fullName>
    </submittedName>
</protein>
<organism evidence="2 3">
    <name type="scientific">Citricoccus parietis</name>
    <dbReference type="NCBI Taxonomy" id="592307"/>
    <lineage>
        <taxon>Bacteria</taxon>
        <taxon>Bacillati</taxon>
        <taxon>Actinomycetota</taxon>
        <taxon>Actinomycetes</taxon>
        <taxon>Micrococcales</taxon>
        <taxon>Micrococcaceae</taxon>
        <taxon>Citricoccus</taxon>
    </lineage>
</organism>
<evidence type="ECO:0000313" key="2">
    <source>
        <dbReference type="EMBL" id="MFB9072834.1"/>
    </source>
</evidence>
<dbReference type="Proteomes" id="UP001589575">
    <property type="component" value="Unassembled WGS sequence"/>
</dbReference>
<evidence type="ECO:0000313" key="3">
    <source>
        <dbReference type="Proteomes" id="UP001589575"/>
    </source>
</evidence>
<proteinExistence type="predicted"/>
<gene>
    <name evidence="2" type="ORF">ACFFX0_17150</name>
</gene>
<reference evidence="2 3" key="1">
    <citation type="submission" date="2024-09" db="EMBL/GenBank/DDBJ databases">
        <authorList>
            <person name="Sun Q."/>
            <person name="Mori K."/>
        </authorList>
    </citation>
    <scope>NUCLEOTIDE SEQUENCE [LARGE SCALE GENOMIC DNA]</scope>
    <source>
        <strain evidence="2 3">CCM 7609</strain>
    </source>
</reference>
<comment type="caution">
    <text evidence="2">The sequence shown here is derived from an EMBL/GenBank/DDBJ whole genome shotgun (WGS) entry which is preliminary data.</text>
</comment>
<feature type="region of interest" description="Disordered" evidence="1">
    <location>
        <begin position="1"/>
        <end position="23"/>
    </location>
</feature>
<name>A0ABV5G1M1_9MICC</name>
<accession>A0ABV5G1M1</accession>
<evidence type="ECO:0000256" key="1">
    <source>
        <dbReference type="SAM" id="MobiDB-lite"/>
    </source>
</evidence>
<dbReference type="EMBL" id="JBHMFI010000001">
    <property type="protein sequence ID" value="MFB9072834.1"/>
    <property type="molecule type" value="Genomic_DNA"/>
</dbReference>